<evidence type="ECO:0000313" key="12">
    <source>
        <dbReference type="Proteomes" id="UP000290189"/>
    </source>
</evidence>
<evidence type="ECO:0000256" key="1">
    <source>
        <dbReference type="ARBA" id="ARBA00004496"/>
    </source>
</evidence>
<keyword evidence="11" id="KW-0496">Mitochondrion</keyword>
<dbReference type="InterPro" id="IPR027640">
    <property type="entry name" value="Kinesin-like_fam"/>
</dbReference>
<feature type="coiled-coil region" evidence="8">
    <location>
        <begin position="358"/>
        <end position="392"/>
    </location>
</feature>
<dbReference type="AlphaFoldDB" id="A0A3P3Y1N2"/>
<feature type="domain" description="Kinesin motor" evidence="10">
    <location>
        <begin position="44"/>
        <end position="353"/>
    </location>
</feature>
<feature type="coiled-coil region" evidence="8">
    <location>
        <begin position="512"/>
        <end position="541"/>
    </location>
</feature>
<evidence type="ECO:0000313" key="11">
    <source>
        <dbReference type="EMBL" id="SPQ94096.1"/>
    </source>
</evidence>
<feature type="region of interest" description="Disordered" evidence="9">
    <location>
        <begin position="721"/>
        <end position="754"/>
    </location>
</feature>
<dbReference type="PROSITE" id="PS00411">
    <property type="entry name" value="KINESIN_MOTOR_1"/>
    <property type="match status" value="1"/>
</dbReference>
<name>A0A3P3Y1N2_PLABS</name>
<dbReference type="InterPro" id="IPR027417">
    <property type="entry name" value="P-loop_NTPase"/>
</dbReference>
<reference evidence="11 12" key="1">
    <citation type="submission" date="2018-03" db="EMBL/GenBank/DDBJ databases">
        <authorList>
            <person name="Fogelqvist J."/>
        </authorList>
    </citation>
    <scope>NUCLEOTIDE SEQUENCE [LARGE SCALE GENOMIC DNA]</scope>
</reference>
<dbReference type="GO" id="GO:0005524">
    <property type="term" value="F:ATP binding"/>
    <property type="evidence" value="ECO:0007669"/>
    <property type="project" value="UniProtKB-UniRule"/>
</dbReference>
<evidence type="ECO:0000256" key="6">
    <source>
        <dbReference type="PROSITE-ProRule" id="PRU00283"/>
    </source>
</evidence>
<dbReference type="GO" id="GO:0051231">
    <property type="term" value="P:spindle elongation"/>
    <property type="evidence" value="ECO:0007669"/>
    <property type="project" value="TreeGrafter"/>
</dbReference>
<dbReference type="GO" id="GO:0005737">
    <property type="term" value="C:cytoplasm"/>
    <property type="evidence" value="ECO:0007669"/>
    <property type="project" value="UniProtKB-SubCell"/>
</dbReference>
<keyword evidence="4 6" id="KW-0067">ATP-binding</keyword>
<dbReference type="GO" id="GO:0007018">
    <property type="term" value="P:microtubule-based movement"/>
    <property type="evidence" value="ECO:0007669"/>
    <property type="project" value="InterPro"/>
</dbReference>
<feature type="coiled-coil region" evidence="8">
    <location>
        <begin position="584"/>
        <end position="648"/>
    </location>
</feature>
<dbReference type="SUPFAM" id="SSF52540">
    <property type="entry name" value="P-loop containing nucleoside triphosphate hydrolases"/>
    <property type="match status" value="1"/>
</dbReference>
<evidence type="ECO:0000256" key="7">
    <source>
        <dbReference type="RuleBase" id="RU000394"/>
    </source>
</evidence>
<proteinExistence type="inferred from homology"/>
<dbReference type="PANTHER" id="PTHR47969:SF15">
    <property type="entry name" value="CHROMOSOME-ASSOCIATED KINESIN KIF4A-RELATED"/>
    <property type="match status" value="1"/>
</dbReference>
<dbReference type="InterPro" id="IPR019821">
    <property type="entry name" value="Kinesin_motor_CS"/>
</dbReference>
<dbReference type="GO" id="GO:0008017">
    <property type="term" value="F:microtubule binding"/>
    <property type="evidence" value="ECO:0007669"/>
    <property type="project" value="InterPro"/>
</dbReference>
<dbReference type="GO" id="GO:0007052">
    <property type="term" value="P:mitotic spindle organization"/>
    <property type="evidence" value="ECO:0007669"/>
    <property type="project" value="TreeGrafter"/>
</dbReference>
<dbReference type="EMBL" id="OVEO01000002">
    <property type="protein sequence ID" value="SPQ94096.1"/>
    <property type="molecule type" value="Genomic_DNA"/>
</dbReference>
<comment type="similarity">
    <text evidence="6 7">Belongs to the TRAFAC class myosin-kinesin ATPase superfamily. Kinesin family.</text>
</comment>
<keyword evidence="3 6" id="KW-0547">Nucleotide-binding</keyword>
<dbReference type="PROSITE" id="PS50067">
    <property type="entry name" value="KINESIN_MOTOR_2"/>
    <property type="match status" value="1"/>
</dbReference>
<dbReference type="SMART" id="SM00129">
    <property type="entry name" value="KISc"/>
    <property type="match status" value="1"/>
</dbReference>
<dbReference type="Pfam" id="PF00225">
    <property type="entry name" value="Kinesin"/>
    <property type="match status" value="1"/>
</dbReference>
<comment type="subcellular location">
    <subcellularLocation>
        <location evidence="1">Cytoplasm</location>
    </subcellularLocation>
</comment>
<dbReference type="Gene3D" id="3.40.850.10">
    <property type="entry name" value="Kinesin motor domain"/>
    <property type="match status" value="1"/>
</dbReference>
<dbReference type="GO" id="GO:0005874">
    <property type="term" value="C:microtubule"/>
    <property type="evidence" value="ECO:0007669"/>
    <property type="project" value="UniProtKB-KW"/>
</dbReference>
<geneLocation type="mitochondrion" evidence="11"/>
<dbReference type="InterPro" id="IPR001752">
    <property type="entry name" value="Kinesin_motor_dom"/>
</dbReference>
<dbReference type="GO" id="GO:0005875">
    <property type="term" value="C:microtubule associated complex"/>
    <property type="evidence" value="ECO:0007669"/>
    <property type="project" value="TreeGrafter"/>
</dbReference>
<sequence length="754" mass="84080">MERNVEFFVVSHLVLGDNIGGTLPERGVVRNRRRIPLRGTRAVMPTISYRVWETQAVVDVNNGETQHNGAFGGKSHRFDFDYVFGDKSRQEDVFEATAGPMVVEALQGYNSTVFAYGQTGAGKSFTMMGTPGNKGIIPRMVQKLFDGITAAPSKIEFTIKVSYLEIYLEKVRDLLDVSRENLRIREGPNGMWVEGATEVYVANAEEVRQVMELGSSNRAIASTRMNMESSRSHSVFMINIHQLDTITKSKKDSKLLLVDLAGSEKVEKTEASGMALKEAQNINKSLSALGNVINALTTNNAHVPYRDSKLTKLLSDSLGGNSLCCLIICCSPSAYNVVETVTTCRFGQRAKLIQNKAKINSEKSLAEYKMLLEEAQKKIEQQEGIIRTLEAELGIPESQRTLHVIATSSAGDSESLSTGHLQRHMSTTQGTSSTIVDLQEKLDAISTQLREAREDNEALRDKMADLQSDLAIKALATEDLEKKLYSAVHESQASEDLKKACADDVSEIRSHMEKLAMEVEAQRLRAEQAELEVERLDTEQRTRLETLGSWTKTFHPKPAIDESLPAAKQLDSVSRQYVGLFHELINKSEQLVQMQESYSDLEEELKAHRAFQEKGYLDDESTKLLAKRAFAETQAAKLREENDRLKRVEQCQMKLLESWKSHMVQMEGAVEVIVGLGKRRQEDSNAIIRSLKREADAYRRLIQRRATATFVAPMLHVHKPIHGGGGGATQEIVDKDSPSDSDDDVDDDAVKLQV</sequence>
<keyword evidence="5 8" id="KW-0175">Coiled coil</keyword>
<feature type="coiled-coil region" evidence="8">
    <location>
        <begin position="435"/>
        <end position="469"/>
    </location>
</feature>
<evidence type="ECO:0000256" key="8">
    <source>
        <dbReference type="SAM" id="Coils"/>
    </source>
</evidence>
<evidence type="ECO:0000256" key="3">
    <source>
        <dbReference type="ARBA" id="ARBA00022741"/>
    </source>
</evidence>
<keyword evidence="6 7" id="KW-0505">Motor protein</keyword>
<evidence type="ECO:0000256" key="2">
    <source>
        <dbReference type="ARBA" id="ARBA00022490"/>
    </source>
</evidence>
<dbReference type="PANTHER" id="PTHR47969">
    <property type="entry name" value="CHROMOSOME-ASSOCIATED KINESIN KIF4A-RELATED"/>
    <property type="match status" value="1"/>
</dbReference>
<dbReference type="GO" id="GO:0003777">
    <property type="term" value="F:microtubule motor activity"/>
    <property type="evidence" value="ECO:0007669"/>
    <property type="project" value="InterPro"/>
</dbReference>
<keyword evidence="7" id="KW-0493">Microtubule</keyword>
<keyword evidence="2" id="KW-0963">Cytoplasm</keyword>
<organism evidence="11 12">
    <name type="scientific">Plasmodiophora brassicae</name>
    <name type="common">Clubroot disease agent</name>
    <dbReference type="NCBI Taxonomy" id="37360"/>
    <lineage>
        <taxon>Eukaryota</taxon>
        <taxon>Sar</taxon>
        <taxon>Rhizaria</taxon>
        <taxon>Endomyxa</taxon>
        <taxon>Phytomyxea</taxon>
        <taxon>Plasmodiophorida</taxon>
        <taxon>Plasmodiophoridae</taxon>
        <taxon>Plasmodiophora</taxon>
    </lineage>
</organism>
<dbReference type="InterPro" id="IPR036961">
    <property type="entry name" value="Kinesin_motor_dom_sf"/>
</dbReference>
<evidence type="ECO:0000259" key="10">
    <source>
        <dbReference type="PROSITE" id="PS50067"/>
    </source>
</evidence>
<evidence type="ECO:0000256" key="4">
    <source>
        <dbReference type="ARBA" id="ARBA00022840"/>
    </source>
</evidence>
<accession>A0A3P3Y1N2</accession>
<dbReference type="PRINTS" id="PR00380">
    <property type="entry name" value="KINESINHEAVY"/>
</dbReference>
<gene>
    <name evidence="11" type="ORF">PLBR_LOCUS1311</name>
</gene>
<evidence type="ECO:0000256" key="9">
    <source>
        <dbReference type="SAM" id="MobiDB-lite"/>
    </source>
</evidence>
<protein>
    <recommendedName>
        <fullName evidence="7">Kinesin-like protein</fullName>
    </recommendedName>
</protein>
<feature type="binding site" evidence="6">
    <location>
        <begin position="117"/>
        <end position="124"/>
    </location>
    <ligand>
        <name>ATP</name>
        <dbReference type="ChEBI" id="CHEBI:30616"/>
    </ligand>
</feature>
<dbReference type="Proteomes" id="UP000290189">
    <property type="component" value="Unassembled WGS sequence"/>
</dbReference>
<evidence type="ECO:0000256" key="5">
    <source>
        <dbReference type="ARBA" id="ARBA00023054"/>
    </source>
</evidence>